<comment type="pathway">
    <text evidence="1">Secondary metabolite biosynthesis.</text>
</comment>
<gene>
    <name evidence="6" type="ORF">NA56DRAFT_567918</name>
</gene>
<evidence type="ECO:0000256" key="3">
    <source>
        <dbReference type="ARBA" id="ARBA00022691"/>
    </source>
</evidence>
<evidence type="ECO:0000259" key="5">
    <source>
        <dbReference type="Pfam" id="PF13649"/>
    </source>
</evidence>
<organism evidence="6 7">
    <name type="scientific">Hyaloscypha hepaticicola</name>
    <dbReference type="NCBI Taxonomy" id="2082293"/>
    <lineage>
        <taxon>Eukaryota</taxon>
        <taxon>Fungi</taxon>
        <taxon>Dikarya</taxon>
        <taxon>Ascomycota</taxon>
        <taxon>Pezizomycotina</taxon>
        <taxon>Leotiomycetes</taxon>
        <taxon>Helotiales</taxon>
        <taxon>Hyaloscyphaceae</taxon>
        <taxon>Hyaloscypha</taxon>
    </lineage>
</organism>
<dbReference type="Pfam" id="PF13649">
    <property type="entry name" value="Methyltransf_25"/>
    <property type="match status" value="1"/>
</dbReference>
<dbReference type="AlphaFoldDB" id="A0A2J6QCG2"/>
<evidence type="ECO:0000256" key="4">
    <source>
        <dbReference type="ARBA" id="ARBA00038314"/>
    </source>
</evidence>
<name>A0A2J6QCG2_9HELO</name>
<evidence type="ECO:0000256" key="2">
    <source>
        <dbReference type="ARBA" id="ARBA00022679"/>
    </source>
</evidence>
<dbReference type="STRING" id="1745343.A0A2J6QCG2"/>
<proteinExistence type="inferred from homology"/>
<feature type="domain" description="Methyltransferase" evidence="5">
    <location>
        <begin position="80"/>
        <end position="179"/>
    </location>
</feature>
<dbReference type="PANTHER" id="PTHR35897:SF1">
    <property type="entry name" value="METHYLTRANSFERASE AUSD"/>
    <property type="match status" value="1"/>
</dbReference>
<dbReference type="GO" id="GO:0016740">
    <property type="term" value="F:transferase activity"/>
    <property type="evidence" value="ECO:0007669"/>
    <property type="project" value="UniProtKB-KW"/>
</dbReference>
<keyword evidence="2" id="KW-0808">Transferase</keyword>
<accession>A0A2J6QCG2</accession>
<dbReference type="OrthoDB" id="2094832at2759"/>
<dbReference type="InterPro" id="IPR029063">
    <property type="entry name" value="SAM-dependent_MTases_sf"/>
</dbReference>
<evidence type="ECO:0000313" key="7">
    <source>
        <dbReference type="Proteomes" id="UP000235672"/>
    </source>
</evidence>
<reference evidence="6 7" key="1">
    <citation type="submission" date="2016-05" db="EMBL/GenBank/DDBJ databases">
        <title>A degradative enzymes factory behind the ericoid mycorrhizal symbiosis.</title>
        <authorList>
            <consortium name="DOE Joint Genome Institute"/>
            <person name="Martino E."/>
            <person name="Morin E."/>
            <person name="Grelet G."/>
            <person name="Kuo A."/>
            <person name="Kohler A."/>
            <person name="Daghino S."/>
            <person name="Barry K."/>
            <person name="Choi C."/>
            <person name="Cichocki N."/>
            <person name="Clum A."/>
            <person name="Copeland A."/>
            <person name="Hainaut M."/>
            <person name="Haridas S."/>
            <person name="Labutti K."/>
            <person name="Lindquist E."/>
            <person name="Lipzen A."/>
            <person name="Khouja H.-R."/>
            <person name="Murat C."/>
            <person name="Ohm R."/>
            <person name="Olson A."/>
            <person name="Spatafora J."/>
            <person name="Veneault-Fourrey C."/>
            <person name="Henrissat B."/>
            <person name="Grigoriev I."/>
            <person name="Martin F."/>
            <person name="Perotto S."/>
        </authorList>
    </citation>
    <scope>NUCLEOTIDE SEQUENCE [LARGE SCALE GENOMIC DNA]</scope>
    <source>
        <strain evidence="6 7">UAMH 7357</strain>
    </source>
</reference>
<evidence type="ECO:0000256" key="1">
    <source>
        <dbReference type="ARBA" id="ARBA00005179"/>
    </source>
</evidence>
<dbReference type="InterPro" id="IPR041698">
    <property type="entry name" value="Methyltransf_25"/>
</dbReference>
<dbReference type="InterPro" id="IPR051654">
    <property type="entry name" value="Meroterpenoid_MTases"/>
</dbReference>
<comment type="similarity">
    <text evidence="4">Belongs to the class I-like SAM-binding methyltransferase superfamily.</text>
</comment>
<dbReference type="CDD" id="cd02440">
    <property type="entry name" value="AdoMet_MTases"/>
    <property type="match status" value="1"/>
</dbReference>
<keyword evidence="7" id="KW-1185">Reference proteome</keyword>
<dbReference type="SUPFAM" id="SSF53335">
    <property type="entry name" value="S-adenosyl-L-methionine-dependent methyltransferases"/>
    <property type="match status" value="1"/>
</dbReference>
<dbReference type="PANTHER" id="PTHR35897">
    <property type="entry name" value="METHYLTRANSFERASE AUSD"/>
    <property type="match status" value="1"/>
</dbReference>
<evidence type="ECO:0000313" key="6">
    <source>
        <dbReference type="EMBL" id="PMD23936.1"/>
    </source>
</evidence>
<keyword evidence="3" id="KW-0949">S-adenosyl-L-methionine</keyword>
<sequence length="267" mass="30505">MYNKNIGSKLGEPARRLLETYSKVPSDEVEKHVYTIRDEAWKVWPYPCIGQFRFLDLSISHSPHYPAILERLKTGDENFLDLGCCFGQDLRKLAADGAPSEHLYGSDLRPEFFELGYKLFRDKATLKSRFLVGDVFDASSPLSELDGKIDIIYAASFLHLFGYEDQIKVCKRIVKLLKEKKDSVVLGRQIGSSNAGEQPLRNDPTKTRWRHNEESFKKMWGEVGEMTGSKWRAEVSSEPWAGESENGQSSWNNGSIIRLRFAVFREG</sequence>
<dbReference type="Proteomes" id="UP000235672">
    <property type="component" value="Unassembled WGS sequence"/>
</dbReference>
<dbReference type="EMBL" id="KZ613474">
    <property type="protein sequence ID" value="PMD23936.1"/>
    <property type="molecule type" value="Genomic_DNA"/>
</dbReference>
<dbReference type="Gene3D" id="3.40.50.150">
    <property type="entry name" value="Vaccinia Virus protein VP39"/>
    <property type="match status" value="1"/>
</dbReference>
<protein>
    <recommendedName>
        <fullName evidence="5">Methyltransferase domain-containing protein</fullName>
    </recommendedName>
</protein>